<dbReference type="PANTHER" id="PTHR23157">
    <property type="entry name" value="GRIP AND COILED-COIL DOMAIN-CONTAINING PROTEIN 1"/>
    <property type="match status" value="1"/>
</dbReference>
<dbReference type="AlphaFoldDB" id="A0AA88IG04"/>
<dbReference type="Pfam" id="PF01465">
    <property type="entry name" value="GRIP"/>
    <property type="match status" value="1"/>
</dbReference>
<keyword evidence="10" id="KW-1185">Reference proteome</keyword>
<dbReference type="InterPro" id="IPR000237">
    <property type="entry name" value="GRIP_dom"/>
</dbReference>
<feature type="domain" description="GRIP" evidence="8">
    <location>
        <begin position="572"/>
        <end position="622"/>
    </location>
</feature>
<comment type="subcellular location">
    <subcellularLocation>
        <location evidence="2">Cytoplasm</location>
    </subcellularLocation>
    <subcellularLocation>
        <location evidence="1">Endomembrane system</location>
        <topology evidence="1">Peripheral membrane protein</topology>
    </subcellularLocation>
</comment>
<keyword evidence="5" id="KW-0472">Membrane</keyword>
<keyword evidence="4 6" id="KW-0175">Coiled coil</keyword>
<evidence type="ECO:0000256" key="2">
    <source>
        <dbReference type="ARBA" id="ARBA00004496"/>
    </source>
</evidence>
<dbReference type="Proteomes" id="UP001187531">
    <property type="component" value="Unassembled WGS sequence"/>
</dbReference>
<evidence type="ECO:0000313" key="9">
    <source>
        <dbReference type="EMBL" id="KAK2726066.1"/>
    </source>
</evidence>
<sequence>MDKLKKQLQLSTIVEEQKQEIARLELKYKELAKAYRTLQKEKEENQKFNTSHPSDEGSKDNATLQEKLKLALIEKSRLEAAFQEERNKLIDEKEEVERSLADALKSIDANALKYRSHVKDLRTRMANDMGHIDQQRTNHQSVIKELQRSLQEEKQKKEYYENENNKLTKEVECLKHSFASKEIMYKKSADEILQLSKSADLKGSSLKEKIQKIKTLEFHIRTMSEDNEKQLEAERLKVATVEENLRQVTQLHELRVSSLESKIYELTETICRYESLRSQDAVTIATYKAKVLQYENQVPIPRHTADLDSCKSINSIMNHLIKLKAELISLNSINEANIDVDAFLRAHFGEYGDHAICEREAKYLTNEVEDLRNKLSGPKSEDDSLLKEVSFLKGKIDVLQTELEVVNFEKAQVVRDFDSSQKSYKNRIKELENKIESQPTELAHKFKETRERLLKLISEKDEEIKKLNDVLASPVKLKRGTSASSNTAAEDITSSLSQITVASATTPAGSQILHFVEDVYRKENEISSLRKAKFNLEASIRELEIDNNTRQNMLLEQLQELKKQIRKQDLDKTRENANLEYVKNIIFEYFSTNDKQIQLHLFNAISTVLCFTPEEILKVKNRHPSWK</sequence>
<organism evidence="9 10">
    <name type="scientific">Artemia franciscana</name>
    <name type="common">Brine shrimp</name>
    <name type="synonym">Artemia sanfranciscana</name>
    <dbReference type="NCBI Taxonomy" id="6661"/>
    <lineage>
        <taxon>Eukaryota</taxon>
        <taxon>Metazoa</taxon>
        <taxon>Ecdysozoa</taxon>
        <taxon>Arthropoda</taxon>
        <taxon>Crustacea</taxon>
        <taxon>Branchiopoda</taxon>
        <taxon>Anostraca</taxon>
        <taxon>Artemiidae</taxon>
        <taxon>Artemia</taxon>
    </lineage>
</organism>
<comment type="caution">
    <text evidence="9">The sequence shown here is derived from an EMBL/GenBank/DDBJ whole genome shotgun (WGS) entry which is preliminary data.</text>
</comment>
<dbReference type="InterPro" id="IPR051952">
    <property type="entry name" value="Golgi-autophagy_related"/>
</dbReference>
<feature type="coiled-coil region" evidence="6">
    <location>
        <begin position="526"/>
        <end position="578"/>
    </location>
</feature>
<evidence type="ECO:0000256" key="7">
    <source>
        <dbReference type="SAM" id="MobiDB-lite"/>
    </source>
</evidence>
<dbReference type="PANTHER" id="PTHR23157:SF25">
    <property type="entry name" value="GRIP AND COILED-COIL DOMAIN-CONTAINING PROTEIN 1"/>
    <property type="match status" value="1"/>
</dbReference>
<feature type="region of interest" description="Disordered" evidence="7">
    <location>
        <begin position="39"/>
        <end position="61"/>
    </location>
</feature>
<evidence type="ECO:0000313" key="10">
    <source>
        <dbReference type="Proteomes" id="UP001187531"/>
    </source>
</evidence>
<evidence type="ECO:0000256" key="5">
    <source>
        <dbReference type="ARBA" id="ARBA00023136"/>
    </source>
</evidence>
<accession>A0AA88IG04</accession>
<gene>
    <name evidence="9" type="ORF">QYM36_000509</name>
</gene>
<keyword evidence="3" id="KW-0963">Cytoplasm</keyword>
<dbReference type="SMART" id="SM00755">
    <property type="entry name" value="Grip"/>
    <property type="match status" value="1"/>
</dbReference>
<dbReference type="Gene3D" id="1.10.220.60">
    <property type="entry name" value="GRIP domain"/>
    <property type="match status" value="1"/>
</dbReference>
<feature type="coiled-coil region" evidence="6">
    <location>
        <begin position="414"/>
        <end position="470"/>
    </location>
</feature>
<evidence type="ECO:0000256" key="3">
    <source>
        <dbReference type="ARBA" id="ARBA00022490"/>
    </source>
</evidence>
<evidence type="ECO:0000256" key="4">
    <source>
        <dbReference type="ARBA" id="ARBA00023054"/>
    </source>
</evidence>
<name>A0AA88IG04_ARTSF</name>
<feature type="coiled-coil region" evidence="6">
    <location>
        <begin position="224"/>
        <end position="251"/>
    </location>
</feature>
<dbReference type="EMBL" id="JAVRJZ010000002">
    <property type="protein sequence ID" value="KAK2726066.1"/>
    <property type="molecule type" value="Genomic_DNA"/>
</dbReference>
<evidence type="ECO:0000256" key="6">
    <source>
        <dbReference type="SAM" id="Coils"/>
    </source>
</evidence>
<dbReference type="GO" id="GO:0005794">
    <property type="term" value="C:Golgi apparatus"/>
    <property type="evidence" value="ECO:0007669"/>
    <property type="project" value="TreeGrafter"/>
</dbReference>
<proteinExistence type="predicted"/>
<evidence type="ECO:0000259" key="8">
    <source>
        <dbReference type="PROSITE" id="PS50913"/>
    </source>
</evidence>
<dbReference type="PROSITE" id="PS50913">
    <property type="entry name" value="GRIP"/>
    <property type="match status" value="1"/>
</dbReference>
<feature type="coiled-coil region" evidence="6">
    <location>
        <begin position="136"/>
        <end position="177"/>
    </location>
</feature>
<evidence type="ECO:0000256" key="1">
    <source>
        <dbReference type="ARBA" id="ARBA00004184"/>
    </source>
</evidence>
<protein>
    <recommendedName>
        <fullName evidence="8">GRIP domain-containing protein</fullName>
    </recommendedName>
</protein>
<reference evidence="9" key="1">
    <citation type="submission" date="2023-07" db="EMBL/GenBank/DDBJ databases">
        <title>Chromosome-level genome assembly of Artemia franciscana.</title>
        <authorList>
            <person name="Jo E."/>
        </authorList>
    </citation>
    <scope>NUCLEOTIDE SEQUENCE</scope>
    <source>
        <tissue evidence="9">Whole body</tissue>
    </source>
</reference>